<dbReference type="Gene3D" id="3.90.480.20">
    <property type="match status" value="1"/>
</dbReference>
<dbReference type="InterPro" id="IPR045854">
    <property type="entry name" value="NO2/SO3_Rdtase_4Fe4S_sf"/>
</dbReference>
<evidence type="ECO:0000256" key="3">
    <source>
        <dbReference type="ARBA" id="ARBA00022723"/>
    </source>
</evidence>
<evidence type="ECO:0000259" key="8">
    <source>
        <dbReference type="Pfam" id="PF03460"/>
    </source>
</evidence>
<feature type="domain" description="Nitrite/Sulfite reductase ferredoxin-like" evidence="8">
    <location>
        <begin position="17"/>
        <end position="83"/>
    </location>
</feature>
<keyword evidence="2" id="KW-0349">Heme</keyword>
<evidence type="ECO:0000256" key="2">
    <source>
        <dbReference type="ARBA" id="ARBA00022617"/>
    </source>
</evidence>
<keyword evidence="1" id="KW-0004">4Fe-4S</keyword>
<dbReference type="InterPro" id="IPR005117">
    <property type="entry name" value="NiRdtase/SiRdtase_haem-b_fer"/>
</dbReference>
<dbReference type="PANTHER" id="PTHR32439:SF9">
    <property type="entry name" value="BLR3264 PROTEIN"/>
    <property type="match status" value="1"/>
</dbReference>
<feature type="compositionally biased region" description="Basic and acidic residues" evidence="7">
    <location>
        <begin position="131"/>
        <end position="141"/>
    </location>
</feature>
<name>A0A964E3F7_9PROT</name>
<proteinExistence type="predicted"/>
<evidence type="ECO:0000256" key="7">
    <source>
        <dbReference type="SAM" id="MobiDB-lite"/>
    </source>
</evidence>
<evidence type="ECO:0000313" key="10">
    <source>
        <dbReference type="Proteomes" id="UP000721844"/>
    </source>
</evidence>
<evidence type="ECO:0000256" key="5">
    <source>
        <dbReference type="ARBA" id="ARBA00023004"/>
    </source>
</evidence>
<dbReference type="Proteomes" id="UP000721844">
    <property type="component" value="Unassembled WGS sequence"/>
</dbReference>
<dbReference type="RefSeq" id="WP_227306431.1">
    <property type="nucleotide sequence ID" value="NZ_JAESVA010000002.1"/>
</dbReference>
<dbReference type="GO" id="GO:0051539">
    <property type="term" value="F:4 iron, 4 sulfur cluster binding"/>
    <property type="evidence" value="ECO:0007669"/>
    <property type="project" value="UniProtKB-KW"/>
</dbReference>
<evidence type="ECO:0000256" key="6">
    <source>
        <dbReference type="ARBA" id="ARBA00023014"/>
    </source>
</evidence>
<keyword evidence="10" id="KW-1185">Reference proteome</keyword>
<evidence type="ECO:0000313" key="9">
    <source>
        <dbReference type="EMBL" id="MCB8879813.1"/>
    </source>
</evidence>
<gene>
    <name evidence="9" type="ORF">ACELLULO517_06170</name>
</gene>
<dbReference type="GO" id="GO:0046872">
    <property type="term" value="F:metal ion binding"/>
    <property type="evidence" value="ECO:0007669"/>
    <property type="project" value="UniProtKB-KW"/>
</dbReference>
<keyword evidence="5" id="KW-0408">Iron</keyword>
<protein>
    <recommendedName>
        <fullName evidence="8">Nitrite/Sulfite reductase ferredoxin-like domain-containing protein</fullName>
    </recommendedName>
</protein>
<accession>A0A964E3F7</accession>
<dbReference type="GO" id="GO:0016491">
    <property type="term" value="F:oxidoreductase activity"/>
    <property type="evidence" value="ECO:0007669"/>
    <property type="project" value="UniProtKB-KW"/>
</dbReference>
<dbReference type="SUPFAM" id="SSF55124">
    <property type="entry name" value="Nitrite/Sulfite reductase N-terminal domain-like"/>
    <property type="match status" value="2"/>
</dbReference>
<keyword evidence="6" id="KW-0411">Iron-sulfur</keyword>
<feature type="domain" description="Nitrite/Sulfite reductase ferredoxin-like" evidence="8">
    <location>
        <begin position="256"/>
        <end position="308"/>
    </location>
</feature>
<reference evidence="9 10" key="1">
    <citation type="journal article" date="2021" name="Microorganisms">
        <title>Acidisoma silvae sp. nov. and Acidisomacellulosilytica sp. nov., Two Acidophilic Bacteria Isolated from Decaying Wood, Hydrolyzing Cellulose and Producing Poly-3-hydroxybutyrate.</title>
        <authorList>
            <person name="Mieszkin S."/>
            <person name="Pouder E."/>
            <person name="Uroz S."/>
            <person name="Simon-Colin C."/>
            <person name="Alain K."/>
        </authorList>
    </citation>
    <scope>NUCLEOTIDE SEQUENCE [LARGE SCALE GENOMIC DNA]</scope>
    <source>
        <strain evidence="9 10">HW T5.17</strain>
    </source>
</reference>
<dbReference type="Gene3D" id="3.90.480.10">
    <property type="entry name" value="Sulfite Reductase Hemoprotein,Domain 2"/>
    <property type="match status" value="1"/>
</dbReference>
<dbReference type="Gene3D" id="3.30.413.10">
    <property type="entry name" value="Sulfite Reductase Hemoprotein, domain 1"/>
    <property type="match status" value="1"/>
</dbReference>
<dbReference type="EMBL" id="JAESVA010000002">
    <property type="protein sequence ID" value="MCB8879813.1"/>
    <property type="molecule type" value="Genomic_DNA"/>
</dbReference>
<dbReference type="InterPro" id="IPR036136">
    <property type="entry name" value="Nit/Sulf_reduc_fer-like_dom_sf"/>
</dbReference>
<comment type="caution">
    <text evidence="9">The sequence shown here is derived from an EMBL/GenBank/DDBJ whole genome shotgun (WGS) entry which is preliminary data.</text>
</comment>
<sequence>MTDADLIRGWCPSLFRPMESGDGWLARVRPVAGVISAGLALAVADAAIRFGNGIIEVTNRANIQIRGLKPTTIAPFTAAIEEAGGAAGEGFLGLISPLLGADPTMAPDTAAVMEAVKAALVALDRVGPRNKSADDDSARDDPAEDDSADAERKAPCAPPAVARGPDPRVYPFGRPDNLPAKFGIVIDGGGALQLTGISLDVTIRFVQGLWQVNGEACAPEDIPERVQALAGHTTRVTTRTGPAPKPGYHAQSFTLVMPAFGQMTAEAFAGLARLAQSQGDGNLRPTPWKSLCIAGVAPEDAPPLLRQAERLGFITGPDDGRLSITTCAGAPACIRGEVETHPAAAELARHRQAGDSRIHLSGCVKGCAHPGAAPITLVGRAGRFDLIRDGRTSDMPSIRHQTLAQIAALGQSLPS</sequence>
<organism evidence="9 10">
    <name type="scientific">Acidisoma cellulosilyticum</name>
    <dbReference type="NCBI Taxonomy" id="2802395"/>
    <lineage>
        <taxon>Bacteria</taxon>
        <taxon>Pseudomonadati</taxon>
        <taxon>Pseudomonadota</taxon>
        <taxon>Alphaproteobacteria</taxon>
        <taxon>Acetobacterales</taxon>
        <taxon>Acidocellaceae</taxon>
        <taxon>Acidisoma</taxon>
    </lineage>
</organism>
<evidence type="ECO:0000256" key="4">
    <source>
        <dbReference type="ARBA" id="ARBA00023002"/>
    </source>
</evidence>
<dbReference type="InterPro" id="IPR051329">
    <property type="entry name" value="NIR_SIR_4Fe-4S"/>
</dbReference>
<dbReference type="SUPFAM" id="SSF56014">
    <property type="entry name" value="Nitrite and sulphite reductase 4Fe-4S domain-like"/>
    <property type="match status" value="1"/>
</dbReference>
<keyword evidence="3" id="KW-0479">Metal-binding</keyword>
<feature type="region of interest" description="Disordered" evidence="7">
    <location>
        <begin position="128"/>
        <end position="166"/>
    </location>
</feature>
<dbReference type="AlphaFoldDB" id="A0A964E3F7"/>
<keyword evidence="4" id="KW-0560">Oxidoreductase</keyword>
<dbReference type="PANTHER" id="PTHR32439">
    <property type="entry name" value="FERREDOXIN--NITRITE REDUCTASE, CHLOROPLASTIC"/>
    <property type="match status" value="1"/>
</dbReference>
<dbReference type="Pfam" id="PF03460">
    <property type="entry name" value="NIR_SIR_ferr"/>
    <property type="match status" value="2"/>
</dbReference>
<evidence type="ECO:0000256" key="1">
    <source>
        <dbReference type="ARBA" id="ARBA00022485"/>
    </source>
</evidence>